<dbReference type="InterPro" id="IPR026992">
    <property type="entry name" value="DIOX_N"/>
</dbReference>
<dbReference type="PROSITE" id="PS51471">
    <property type="entry name" value="FE2OG_OXY"/>
    <property type="match status" value="1"/>
</dbReference>
<organism evidence="4 5">
    <name type="scientific">Hyphodiscus hymeniophilus</name>
    <dbReference type="NCBI Taxonomy" id="353542"/>
    <lineage>
        <taxon>Eukaryota</taxon>
        <taxon>Fungi</taxon>
        <taxon>Dikarya</taxon>
        <taxon>Ascomycota</taxon>
        <taxon>Pezizomycotina</taxon>
        <taxon>Leotiomycetes</taxon>
        <taxon>Helotiales</taxon>
        <taxon>Hyphodiscaceae</taxon>
        <taxon>Hyphodiscus</taxon>
    </lineage>
</organism>
<reference evidence="4" key="1">
    <citation type="submission" date="2019-07" db="EMBL/GenBank/DDBJ databases">
        <title>Hyphodiscus hymeniophilus genome sequencing and assembly.</title>
        <authorList>
            <person name="Kramer G."/>
            <person name="Nodwell J."/>
        </authorList>
    </citation>
    <scope>NUCLEOTIDE SEQUENCE</scope>
    <source>
        <strain evidence="4">ATCC 34498</strain>
    </source>
</reference>
<dbReference type="InterPro" id="IPR044861">
    <property type="entry name" value="IPNS-like_FE2OG_OXY"/>
</dbReference>
<keyword evidence="5" id="KW-1185">Reference proteome</keyword>
<name>A0A9P6SLP6_9HELO</name>
<evidence type="ECO:0000256" key="1">
    <source>
        <dbReference type="ARBA" id="ARBA00008056"/>
    </source>
</evidence>
<dbReference type="EMBL" id="VNKQ01000018">
    <property type="protein sequence ID" value="KAG0645553.1"/>
    <property type="molecule type" value="Genomic_DNA"/>
</dbReference>
<gene>
    <name evidence="4" type="ORF">D0Z07_8795</name>
</gene>
<dbReference type="SUPFAM" id="SSF51197">
    <property type="entry name" value="Clavaminate synthase-like"/>
    <property type="match status" value="1"/>
</dbReference>
<keyword evidence="2" id="KW-0408">Iron</keyword>
<keyword evidence="2" id="KW-0479">Metal-binding</keyword>
<dbReference type="PANTHER" id="PTHR47990">
    <property type="entry name" value="2-OXOGLUTARATE (2OG) AND FE(II)-DEPENDENT OXYGENASE SUPERFAMILY PROTEIN-RELATED"/>
    <property type="match status" value="1"/>
</dbReference>
<dbReference type="InterPro" id="IPR005123">
    <property type="entry name" value="Oxoglu/Fe-dep_dioxygenase_dom"/>
</dbReference>
<comment type="similarity">
    <text evidence="1 2">Belongs to the iron/ascorbate-dependent oxidoreductase family.</text>
</comment>
<protein>
    <submittedName>
        <fullName evidence="4">Oxidase</fullName>
    </submittedName>
</protein>
<dbReference type="Gene3D" id="2.60.120.330">
    <property type="entry name" value="B-lactam Antibiotic, Isopenicillin N Synthase, Chain"/>
    <property type="match status" value="1"/>
</dbReference>
<evidence type="ECO:0000256" key="2">
    <source>
        <dbReference type="RuleBase" id="RU003682"/>
    </source>
</evidence>
<evidence type="ECO:0000313" key="4">
    <source>
        <dbReference type="EMBL" id="KAG0645553.1"/>
    </source>
</evidence>
<evidence type="ECO:0000259" key="3">
    <source>
        <dbReference type="PROSITE" id="PS51471"/>
    </source>
</evidence>
<dbReference type="InterPro" id="IPR050231">
    <property type="entry name" value="Iron_ascorbate_oxido_reductase"/>
</dbReference>
<dbReference type="Pfam" id="PF03171">
    <property type="entry name" value="2OG-FeII_Oxy"/>
    <property type="match status" value="1"/>
</dbReference>
<feature type="domain" description="Fe2OG dioxygenase" evidence="3">
    <location>
        <begin position="176"/>
        <end position="292"/>
    </location>
</feature>
<evidence type="ECO:0000313" key="5">
    <source>
        <dbReference type="Proteomes" id="UP000785200"/>
    </source>
</evidence>
<dbReference type="InterPro" id="IPR027443">
    <property type="entry name" value="IPNS-like_sf"/>
</dbReference>
<dbReference type="AlphaFoldDB" id="A0A9P6SLP6"/>
<sequence>MSIPIIDFSELSGNKEEKRECSQAILKSLSNHGFVRLINHQVPDVVIDEIFTWADQFFALPAEQKLEIGNVADGSPQRGYSAIGKEKTASLYRKKMGLKVSPDLTDAREHFDVGAPNDEIFPNQWPAESQLPNFRAFMEKYFLLLEGQCAQILHALEFAMNLPTSTFTQFTTRQHNASELRLNHYPPITLDTMREGTVNRIWPHFDLGVITLLFASDVGGLEVEDRANVGKFIPIQPSQSSELIVNISETMQRWTNDVLPAGLHQVGIPAELREQDQGTIPRRYSVAYLCKADRDASVGSLDIFTADREGLYDDITALDYHKKRLQTAY</sequence>
<dbReference type="Proteomes" id="UP000785200">
    <property type="component" value="Unassembled WGS sequence"/>
</dbReference>
<dbReference type="Pfam" id="PF14226">
    <property type="entry name" value="DIOX_N"/>
    <property type="match status" value="1"/>
</dbReference>
<dbReference type="GO" id="GO:0046872">
    <property type="term" value="F:metal ion binding"/>
    <property type="evidence" value="ECO:0007669"/>
    <property type="project" value="UniProtKB-KW"/>
</dbReference>
<dbReference type="OrthoDB" id="288590at2759"/>
<proteinExistence type="inferred from homology"/>
<accession>A0A9P6SLP6</accession>
<comment type="caution">
    <text evidence="4">The sequence shown here is derived from an EMBL/GenBank/DDBJ whole genome shotgun (WGS) entry which is preliminary data.</text>
</comment>
<keyword evidence="2" id="KW-0560">Oxidoreductase</keyword>
<dbReference type="GO" id="GO:0016491">
    <property type="term" value="F:oxidoreductase activity"/>
    <property type="evidence" value="ECO:0007669"/>
    <property type="project" value="UniProtKB-KW"/>
</dbReference>
<dbReference type="GO" id="GO:0044283">
    <property type="term" value="P:small molecule biosynthetic process"/>
    <property type="evidence" value="ECO:0007669"/>
    <property type="project" value="UniProtKB-ARBA"/>
</dbReference>
<dbReference type="PRINTS" id="PR00682">
    <property type="entry name" value="IPNSYNTHASE"/>
</dbReference>